<protein>
    <submittedName>
        <fullName evidence="1">(northern house mosquito) hypothetical protein</fullName>
    </submittedName>
</protein>
<sequence length="136" mass="15324">MRKAETSDRRRDLRPPRADVADLEVMIALESHGRRWHGRRWLVTAVDHLELAGGSTVGVNEPELVPERRAAADGVLPEVARFTNAEQIVERKVPEDLLQKLRWQRADCGFRFRADSGTFGLRPGPVLSLGHGQQIQ</sequence>
<organism evidence="1">
    <name type="scientific">Culex pipiens</name>
    <name type="common">House mosquito</name>
    <dbReference type="NCBI Taxonomy" id="7175"/>
    <lineage>
        <taxon>Eukaryota</taxon>
        <taxon>Metazoa</taxon>
        <taxon>Ecdysozoa</taxon>
        <taxon>Arthropoda</taxon>
        <taxon>Hexapoda</taxon>
        <taxon>Insecta</taxon>
        <taxon>Pterygota</taxon>
        <taxon>Neoptera</taxon>
        <taxon>Endopterygota</taxon>
        <taxon>Diptera</taxon>
        <taxon>Nematocera</taxon>
        <taxon>Culicoidea</taxon>
        <taxon>Culicidae</taxon>
        <taxon>Culicinae</taxon>
        <taxon>Culicini</taxon>
        <taxon>Culex</taxon>
        <taxon>Culex</taxon>
    </lineage>
</organism>
<proteinExistence type="predicted"/>
<dbReference type="EMBL" id="HBUE01259868">
    <property type="protein sequence ID" value="CAG6558522.1"/>
    <property type="molecule type" value="Transcribed_RNA"/>
</dbReference>
<dbReference type="EMBL" id="HBUE01154816">
    <property type="protein sequence ID" value="CAG6507193.1"/>
    <property type="molecule type" value="Transcribed_RNA"/>
</dbReference>
<dbReference type="AlphaFoldDB" id="A0A8D8FD20"/>
<dbReference type="EMBL" id="HBUE01059923">
    <property type="protein sequence ID" value="CAG6468147.1"/>
    <property type="molecule type" value="Transcribed_RNA"/>
</dbReference>
<reference evidence="1" key="1">
    <citation type="submission" date="2021-05" db="EMBL/GenBank/DDBJ databases">
        <authorList>
            <person name="Alioto T."/>
            <person name="Alioto T."/>
            <person name="Gomez Garrido J."/>
        </authorList>
    </citation>
    <scope>NUCLEOTIDE SEQUENCE</scope>
</reference>
<accession>A0A8D8FD20</accession>
<name>A0A8D8FD20_CULPI</name>
<evidence type="ECO:0000313" key="1">
    <source>
        <dbReference type="EMBL" id="CAG6468147.1"/>
    </source>
</evidence>